<dbReference type="Proteomes" id="UP000019335">
    <property type="component" value="Chromosome 4"/>
</dbReference>
<feature type="region of interest" description="Disordered" evidence="1">
    <location>
        <begin position="1"/>
        <end position="53"/>
    </location>
</feature>
<feature type="region of interest" description="Disordered" evidence="1">
    <location>
        <begin position="132"/>
        <end position="167"/>
    </location>
</feature>
<protein>
    <submittedName>
        <fullName evidence="2">Uncharacterized protein</fullName>
    </submittedName>
</protein>
<comment type="caution">
    <text evidence="2">The sequence shown here is derived from an EMBL/GenBank/DDBJ whole genome shotgun (WGS) entry which is preliminary data.</text>
</comment>
<keyword evidence="3" id="KW-1185">Reference proteome</keyword>
<gene>
    <name evidence="2" type="ORF">Naga_100402g7</name>
</gene>
<feature type="compositionally biased region" description="Basic and acidic residues" evidence="1">
    <location>
        <begin position="18"/>
        <end position="52"/>
    </location>
</feature>
<evidence type="ECO:0000313" key="2">
    <source>
        <dbReference type="EMBL" id="EWM28843.1"/>
    </source>
</evidence>
<name>W7TZC2_9STRA</name>
<feature type="compositionally biased region" description="Basic and acidic residues" evidence="1">
    <location>
        <begin position="1"/>
        <end position="10"/>
    </location>
</feature>
<feature type="region of interest" description="Disordered" evidence="1">
    <location>
        <begin position="85"/>
        <end position="104"/>
    </location>
</feature>
<feature type="compositionally biased region" description="Basic and acidic residues" evidence="1">
    <location>
        <begin position="94"/>
        <end position="104"/>
    </location>
</feature>
<proteinExistence type="predicted"/>
<reference evidence="2 3" key="1">
    <citation type="journal article" date="2014" name="Mol. Plant">
        <title>Chromosome Scale Genome Assembly and Transcriptome Profiling of Nannochloropsis gaditana in Nitrogen Depletion.</title>
        <authorList>
            <person name="Corteggiani Carpinelli E."/>
            <person name="Telatin A."/>
            <person name="Vitulo N."/>
            <person name="Forcato C."/>
            <person name="D'Angelo M."/>
            <person name="Schiavon R."/>
            <person name="Vezzi A."/>
            <person name="Giacometti G.M."/>
            <person name="Morosinotto T."/>
            <person name="Valle G."/>
        </authorList>
    </citation>
    <scope>NUCLEOTIDE SEQUENCE [LARGE SCALE GENOMIC DNA]</scope>
    <source>
        <strain evidence="2 3">B-31</strain>
    </source>
</reference>
<accession>W7TZC2</accession>
<evidence type="ECO:0000256" key="1">
    <source>
        <dbReference type="SAM" id="MobiDB-lite"/>
    </source>
</evidence>
<organism evidence="2 3">
    <name type="scientific">Nannochloropsis gaditana</name>
    <dbReference type="NCBI Taxonomy" id="72520"/>
    <lineage>
        <taxon>Eukaryota</taxon>
        <taxon>Sar</taxon>
        <taxon>Stramenopiles</taxon>
        <taxon>Ochrophyta</taxon>
        <taxon>Eustigmatophyceae</taxon>
        <taxon>Eustigmatales</taxon>
        <taxon>Monodopsidaceae</taxon>
        <taxon>Nannochloropsis</taxon>
    </lineage>
</organism>
<dbReference type="AlphaFoldDB" id="W7TZC2"/>
<sequence>MVGEGGKLRADTSVLRDVFGREEAGGSERRGMRRDDWTGEGERRGGRREGGRTRRKSRRVEVCLCTNTQTCTIYLGRKLATRRPLGRKVGRKGPKGEEREEKAAAGRWAWREKACHRRQRAASLRVACGNKGDICRTGGSGQVPGEAREPQGRHPWRRLPRGEPCPT</sequence>
<dbReference type="EMBL" id="AZIL01000272">
    <property type="protein sequence ID" value="EWM28843.1"/>
    <property type="molecule type" value="Genomic_DNA"/>
</dbReference>
<evidence type="ECO:0000313" key="3">
    <source>
        <dbReference type="Proteomes" id="UP000019335"/>
    </source>
</evidence>